<keyword evidence="5" id="KW-1185">Reference proteome</keyword>
<proteinExistence type="predicted"/>
<keyword evidence="2" id="KW-0732">Signal</keyword>
<organism evidence="4 5">
    <name type="scientific">Pontibacter aydingkolensis</name>
    <dbReference type="NCBI Taxonomy" id="1911536"/>
    <lineage>
        <taxon>Bacteria</taxon>
        <taxon>Pseudomonadati</taxon>
        <taxon>Bacteroidota</taxon>
        <taxon>Cytophagia</taxon>
        <taxon>Cytophagales</taxon>
        <taxon>Hymenobacteraceae</taxon>
        <taxon>Pontibacter</taxon>
    </lineage>
</organism>
<dbReference type="RefSeq" id="WP_219875716.1">
    <property type="nucleotide sequence ID" value="NZ_JAHYXK010000001.1"/>
</dbReference>
<comment type="caution">
    <text evidence="4">The sequence shown here is derived from an EMBL/GenBank/DDBJ whole genome shotgun (WGS) entry which is preliminary data.</text>
</comment>
<protein>
    <submittedName>
        <fullName evidence="4">Lipocalin family protein</fullName>
    </submittedName>
</protein>
<dbReference type="Pfam" id="PF13648">
    <property type="entry name" value="Lipocalin_4"/>
    <property type="match status" value="1"/>
</dbReference>
<reference evidence="4 5" key="1">
    <citation type="journal article" date="2016" name="Int. J. Syst. Evol. Microbiol.">
        <title>Pontibacter aydingkolensis sp. nov., isolated from soil of a salt lake.</title>
        <authorList>
            <person name="Osman G."/>
            <person name="Zhang T."/>
            <person name="Lou K."/>
            <person name="Gao Y."/>
            <person name="Chang W."/>
            <person name="Lin Q."/>
            <person name="Yang H.M."/>
            <person name="Huo X.D."/>
            <person name="Wang N."/>
        </authorList>
    </citation>
    <scope>NUCLEOTIDE SEQUENCE [LARGE SCALE GENOMIC DNA]</scope>
    <source>
        <strain evidence="4 5">KACC 19255</strain>
    </source>
</reference>
<evidence type="ECO:0000256" key="1">
    <source>
        <dbReference type="SAM" id="MobiDB-lite"/>
    </source>
</evidence>
<evidence type="ECO:0000259" key="3">
    <source>
        <dbReference type="Pfam" id="PF13648"/>
    </source>
</evidence>
<evidence type="ECO:0000313" key="5">
    <source>
        <dbReference type="Proteomes" id="UP000813018"/>
    </source>
</evidence>
<dbReference type="EMBL" id="JAHYXK010000001">
    <property type="protein sequence ID" value="MBW7465845.1"/>
    <property type="molecule type" value="Genomic_DNA"/>
</dbReference>
<gene>
    <name evidence="4" type="ORF">K0O23_02105</name>
</gene>
<dbReference type="InterPro" id="IPR024311">
    <property type="entry name" value="Lipocalin-like"/>
</dbReference>
<evidence type="ECO:0000313" key="4">
    <source>
        <dbReference type="EMBL" id="MBW7465845.1"/>
    </source>
</evidence>
<dbReference type="Proteomes" id="UP000813018">
    <property type="component" value="Unassembled WGS sequence"/>
</dbReference>
<name>A0ABS7CPT9_9BACT</name>
<feature type="compositionally biased region" description="Basic and acidic residues" evidence="1">
    <location>
        <begin position="47"/>
        <end position="59"/>
    </location>
</feature>
<evidence type="ECO:0000256" key="2">
    <source>
        <dbReference type="SAM" id="SignalP"/>
    </source>
</evidence>
<accession>A0ABS7CPT9</accession>
<feature type="region of interest" description="Disordered" evidence="1">
    <location>
        <begin position="39"/>
        <end position="59"/>
    </location>
</feature>
<feature type="chain" id="PRO_5046819050" evidence="2">
    <location>
        <begin position="31"/>
        <end position="139"/>
    </location>
</feature>
<feature type="signal peptide" evidence="2">
    <location>
        <begin position="1"/>
        <end position="30"/>
    </location>
</feature>
<feature type="domain" description="Lipocalin-like" evidence="3">
    <location>
        <begin position="45"/>
        <end position="126"/>
    </location>
</feature>
<sequence length="139" mass="15527">MNAKKFNIRSAWTKLIMMLLVMLLWSCGGNDEVGTESMISGASSKTWKADKEMNAAGDKDKLTKDEKQETMQFYSDGRFALGGGGSLQTGTWTYDQTAKRLSLQFEGQDMTENFEVTKLTDDKMHLRAADGSVMEMEAE</sequence>